<dbReference type="EC" id="1.6.99.-" evidence="3"/>
<dbReference type="EMBL" id="LR134313">
    <property type="protein sequence ID" value="VEE99599.1"/>
    <property type="molecule type" value="Genomic_DNA"/>
</dbReference>
<proteinExistence type="predicted"/>
<dbReference type="GO" id="GO:0010181">
    <property type="term" value="F:FMN binding"/>
    <property type="evidence" value="ECO:0007669"/>
    <property type="project" value="TreeGrafter"/>
</dbReference>
<dbReference type="KEGG" id="nci:NCTC10296_00422"/>
<evidence type="ECO:0000313" key="3">
    <source>
        <dbReference type="EMBL" id="VEE99599.1"/>
    </source>
</evidence>
<keyword evidence="4" id="KW-1185">Reference proteome</keyword>
<dbReference type="PANTHER" id="PTHR47307:SF1">
    <property type="entry name" value="GLUTATHIONE-REGULATED POTASSIUM-EFFLUX SYSTEM ANCILLARY PROTEIN KEFG"/>
    <property type="match status" value="1"/>
</dbReference>
<evidence type="ECO:0000313" key="4">
    <source>
        <dbReference type="Proteomes" id="UP000279284"/>
    </source>
</evidence>
<dbReference type="GO" id="GO:0009055">
    <property type="term" value="F:electron transfer activity"/>
    <property type="evidence" value="ECO:0007669"/>
    <property type="project" value="TreeGrafter"/>
</dbReference>
<dbReference type="SUPFAM" id="SSF52218">
    <property type="entry name" value="Flavoproteins"/>
    <property type="match status" value="1"/>
</dbReference>
<dbReference type="Pfam" id="PF02525">
    <property type="entry name" value="Flavodoxin_2"/>
    <property type="match status" value="1"/>
</dbReference>
<feature type="domain" description="Flavodoxin-like fold" evidence="2">
    <location>
        <begin position="2"/>
        <end position="168"/>
    </location>
</feature>
<dbReference type="GO" id="GO:0003955">
    <property type="term" value="F:NAD(P)H dehydrogenase (quinone) activity"/>
    <property type="evidence" value="ECO:0007669"/>
    <property type="project" value="TreeGrafter"/>
</dbReference>
<gene>
    <name evidence="3" type="primary">ywrO</name>
    <name evidence="3" type="ORF">NCTC10296_00422</name>
</gene>
<evidence type="ECO:0000256" key="1">
    <source>
        <dbReference type="ARBA" id="ARBA00023002"/>
    </source>
</evidence>
<dbReference type="InterPro" id="IPR046980">
    <property type="entry name" value="KefG/KefF"/>
</dbReference>
<dbReference type="PANTHER" id="PTHR47307">
    <property type="entry name" value="GLUTATHIONE-REGULATED POTASSIUM-EFFLUX SYSTEM ANCILLARY PROTEIN KEFG"/>
    <property type="match status" value="1"/>
</dbReference>
<dbReference type="STRING" id="493.BWD07_00845"/>
<reference evidence="3 4" key="1">
    <citation type="submission" date="2018-12" db="EMBL/GenBank/DDBJ databases">
        <authorList>
            <consortium name="Pathogen Informatics"/>
        </authorList>
    </citation>
    <scope>NUCLEOTIDE SEQUENCE [LARGE SCALE GENOMIC DNA]</scope>
    <source>
        <strain evidence="3 4">NCTC10296</strain>
    </source>
</reference>
<dbReference type="InterPro" id="IPR003680">
    <property type="entry name" value="Flavodoxin_fold"/>
</dbReference>
<sequence length="183" mass="21454">MKKTLIIVAHPDIEHSTVNSRWIRELEKYPETFTIHELYRSYPDRCIDKLFEQELVECHENLVLQFPVYWFNSPPLLKQWLDEVLTYGWAYGVHGNKLRDKKIGLAVSTGISAQDYSQQGSWGITLPEILSPFELTAKYIKAAYQAPFVFYGIDSHAAYDDEALRKIDRSAQNYIEYLQQIFR</sequence>
<dbReference type="Proteomes" id="UP000279284">
    <property type="component" value="Chromosome"/>
</dbReference>
<organism evidence="3 4">
    <name type="scientific">Neisseria canis</name>
    <dbReference type="NCBI Taxonomy" id="493"/>
    <lineage>
        <taxon>Bacteria</taxon>
        <taxon>Pseudomonadati</taxon>
        <taxon>Pseudomonadota</taxon>
        <taxon>Betaproteobacteria</taxon>
        <taxon>Neisseriales</taxon>
        <taxon>Neisseriaceae</taxon>
        <taxon>Neisseria</taxon>
    </lineage>
</organism>
<evidence type="ECO:0000259" key="2">
    <source>
        <dbReference type="Pfam" id="PF02525"/>
    </source>
</evidence>
<keyword evidence="1 3" id="KW-0560">Oxidoreductase</keyword>
<dbReference type="RefSeq" id="WP_085415471.1">
    <property type="nucleotide sequence ID" value="NZ_CAUJPY010000008.1"/>
</dbReference>
<protein>
    <submittedName>
        <fullName evidence="3">General stress protein 14</fullName>
        <ecNumber evidence="3">1.6.99.-</ecNumber>
    </submittedName>
</protein>
<dbReference type="InterPro" id="IPR029039">
    <property type="entry name" value="Flavoprotein-like_sf"/>
</dbReference>
<dbReference type="AlphaFoldDB" id="A0A1X3D0N2"/>
<accession>A0A1X3D0N2</accession>
<dbReference type="OrthoDB" id="9798454at2"/>
<dbReference type="Gene3D" id="3.40.50.360">
    <property type="match status" value="1"/>
</dbReference>
<name>A0A1X3D0N2_9NEIS</name>